<sequence length="726" mass="84800">MSKGLKVIGFLLLISCKIMAQTIVFDKAHAQISYTDSNCLPAVQLLKKHLDPISTAPFEVQTTQKSNGIFLEIIEKKSEDYFEILSNDNQITLKATSGLYLEYAATSLLEQFGIRKLTSTYTFFPEPKTIQFPKNTSKHEQAAFEFRGLLYPGSYDESFRKWHKLNWYLDDFGIWGHSFYKLVPAKEWFKPHPEMFALYNHNRNPESICYSNDTVFAVLKDNLSKIIATKPEAIYFSVSQNDDVIYCECADCQKLNQKYGSPQGAHYYFINKVAHAFPETKIVSLAYLFSYQPPQNLKLAPNLYPMFCPIEANRAKAFNEGRNKPIEKTLDRWTAISKNILFWDYTVEFTNYMAPFPNWQSFESNYTIFQKKGIKGIFSQGYADVPGSFSELKQYLLAKLLWNSQTSVEATTAEFVTLYYGNAAPFVLDYLHLLVKNQMEKNQYLDIYDNPIMQISSFLSPENMSQYDILLSKAEKSVANDLVVKPRIQKLRLDLEYVYFEQAKFYGKEPHGMYEKVNGKFVVKKNLEPRVRHFVEICNKNGIYELSEGGLSPDDYLKQWLEIAQNNVIEHQGEKMDFHFNTQPAPEYNFKKEKGLQDGILGSNNFNFNWTGWYGNTAEIVIKTNKAIFNSIEFNCLEDQRHWIFLPTKIEIWGEHNQKWEKLHEQKSKELTENYEKNIIKFKYNRSDFSKFENIKIILIPELKLPVWRARKNKKHMLMIDEICFN</sequence>
<evidence type="ECO:0000256" key="1">
    <source>
        <dbReference type="SAM" id="SignalP"/>
    </source>
</evidence>
<protein>
    <submittedName>
        <fullName evidence="2">DUF4838 domain-containing protein</fullName>
    </submittedName>
</protein>
<accession>A0A934PMI0</accession>
<dbReference type="Proteomes" id="UP000609172">
    <property type="component" value="Unassembled WGS sequence"/>
</dbReference>
<feature type="chain" id="PRO_5038002921" evidence="1">
    <location>
        <begin position="21"/>
        <end position="726"/>
    </location>
</feature>
<evidence type="ECO:0000313" key="2">
    <source>
        <dbReference type="EMBL" id="MBK0370014.1"/>
    </source>
</evidence>
<evidence type="ECO:0000313" key="3">
    <source>
        <dbReference type="Proteomes" id="UP000609172"/>
    </source>
</evidence>
<keyword evidence="3" id="KW-1185">Reference proteome</keyword>
<gene>
    <name evidence="2" type="ORF">I5M07_09180</name>
</gene>
<organism evidence="2 3">
    <name type="scientific">Flavobacterium agrisoli</name>
    <dbReference type="NCBI Taxonomy" id="2793066"/>
    <lineage>
        <taxon>Bacteria</taxon>
        <taxon>Pseudomonadati</taxon>
        <taxon>Bacteroidota</taxon>
        <taxon>Flavobacteriia</taxon>
        <taxon>Flavobacteriales</taxon>
        <taxon>Flavobacteriaceae</taxon>
        <taxon>Flavobacterium</taxon>
    </lineage>
</organism>
<reference evidence="2" key="1">
    <citation type="submission" date="2020-12" db="EMBL/GenBank/DDBJ databases">
        <title>Bacterial novel species Flavobacterium sp. SE-1-e isolated from soil.</title>
        <authorList>
            <person name="Jung H.-Y."/>
        </authorList>
    </citation>
    <scope>NUCLEOTIDE SEQUENCE</scope>
    <source>
        <strain evidence="2">SE-1-e</strain>
    </source>
</reference>
<dbReference type="Pfam" id="PF16126">
    <property type="entry name" value="DUF4838"/>
    <property type="match status" value="1"/>
</dbReference>
<feature type="signal peptide" evidence="1">
    <location>
        <begin position="1"/>
        <end position="20"/>
    </location>
</feature>
<name>A0A934PMI0_9FLAO</name>
<dbReference type="PANTHER" id="PTHR47406">
    <property type="entry name" value="COAGULATION FACTOR 5/8 TYPE, C-TERMINAL"/>
    <property type="match status" value="1"/>
</dbReference>
<dbReference type="InterPro" id="IPR032287">
    <property type="entry name" value="DUF4838"/>
</dbReference>
<dbReference type="EMBL" id="JAEHFV010000003">
    <property type="protein sequence ID" value="MBK0370014.1"/>
    <property type="molecule type" value="Genomic_DNA"/>
</dbReference>
<proteinExistence type="predicted"/>
<comment type="caution">
    <text evidence="2">The sequence shown here is derived from an EMBL/GenBank/DDBJ whole genome shotgun (WGS) entry which is preliminary data.</text>
</comment>
<dbReference type="AlphaFoldDB" id="A0A934PMI0"/>
<keyword evidence="1" id="KW-0732">Signal</keyword>
<dbReference type="PANTHER" id="PTHR47406:SF2">
    <property type="entry name" value="ALPHA GLUCURONIDASE N-TERMINAL DOMAIN-CONTAINING PROTEIN"/>
    <property type="match status" value="1"/>
</dbReference>